<evidence type="ECO:0000313" key="3">
    <source>
        <dbReference type="Proteomes" id="UP001154322"/>
    </source>
</evidence>
<organism evidence="2 3">
    <name type="scientific">Paenibacillus melissococcoides</name>
    <dbReference type="NCBI Taxonomy" id="2912268"/>
    <lineage>
        <taxon>Bacteria</taxon>
        <taxon>Bacillati</taxon>
        <taxon>Bacillota</taxon>
        <taxon>Bacilli</taxon>
        <taxon>Bacillales</taxon>
        <taxon>Paenibacillaceae</taxon>
        <taxon>Paenibacillus</taxon>
    </lineage>
</organism>
<protein>
    <submittedName>
        <fullName evidence="2">DUF2220 domain-containing protein</fullName>
    </submittedName>
</protein>
<dbReference type="EMBL" id="CALYLO010000001">
    <property type="protein sequence ID" value="CAH8243569.1"/>
    <property type="molecule type" value="Genomic_DNA"/>
</dbReference>
<feature type="domain" description="Wadjet protein JetD C-terminal" evidence="1">
    <location>
        <begin position="193"/>
        <end position="285"/>
    </location>
</feature>
<comment type="caution">
    <text evidence="2">The sequence shown here is derived from an EMBL/GenBank/DDBJ whole genome shotgun (WGS) entry which is preliminary data.</text>
</comment>
<dbReference type="InterPro" id="IPR024534">
    <property type="entry name" value="JetD_C"/>
</dbReference>
<name>A0ABN8U232_9BACL</name>
<dbReference type="Proteomes" id="UP001154322">
    <property type="component" value="Unassembled WGS sequence"/>
</dbReference>
<evidence type="ECO:0000259" key="1">
    <source>
        <dbReference type="Pfam" id="PF09983"/>
    </source>
</evidence>
<keyword evidence="3" id="KW-1185">Reference proteome</keyword>
<sequence>MIDMKEMLVEYIRSLRRATVYAEQLERVTEGVPLTYEDFAAAILDLEQSGLLEAIRSAGRNPRPPHLAYRYRIHAARLRSGLQQRLHQLRLELHPSISLDRYFMLGESVLDSDLPFIMKIDDYLQTCGLPADSAAAPERSFALVGDEKWIIEKNGKALLERIGLLDKLKLDSSPDPVMFAVNPSRGLHPGQEEPHIHLVVENKTTFLALLPALSETIFHTLIYGCGNKIVGNIDMFEQQYPAASGAHRFYYFGDIDYAGILIWGNLSRKIPMIPALPFYRACLEKPAVPGKTNQRPAESALHQFGMFFDPAERERMARSLASGHYYPQETLSAQQLQQIGKESIWEPWKPLTQLRS</sequence>
<dbReference type="RefSeq" id="WP_213428909.1">
    <property type="nucleotide sequence ID" value="NZ_AP031286.1"/>
</dbReference>
<evidence type="ECO:0000313" key="2">
    <source>
        <dbReference type="EMBL" id="CAH8243569.1"/>
    </source>
</evidence>
<dbReference type="Pfam" id="PF09983">
    <property type="entry name" value="JetD_C"/>
    <property type="match status" value="1"/>
</dbReference>
<proteinExistence type="predicted"/>
<gene>
    <name evidence="2" type="ORF">WJ0W_000809</name>
</gene>
<accession>A0ABN8U232</accession>
<reference evidence="2" key="1">
    <citation type="submission" date="2022-06" db="EMBL/GenBank/DDBJ databases">
        <authorList>
            <person name="Dietemann V."/>
            <person name="Ory F."/>
            <person name="Dainat B."/>
            <person name="Oberhansli S."/>
        </authorList>
    </citation>
    <scope>NUCLEOTIDE SEQUENCE</scope>
    <source>
        <strain evidence="2">Ena-SAMPLE-TAB-26-04-2022-14:26:32:270-5432</strain>
    </source>
</reference>